<dbReference type="Proteomes" id="UP000033441">
    <property type="component" value="Unassembled WGS sequence"/>
</dbReference>
<dbReference type="PROSITE" id="PS50088">
    <property type="entry name" value="ANK_REPEAT"/>
    <property type="match status" value="2"/>
</dbReference>
<feature type="repeat" description="ANK" evidence="1">
    <location>
        <begin position="257"/>
        <end position="289"/>
    </location>
</feature>
<protein>
    <submittedName>
        <fullName evidence="3">Ankyrin repeat family protein</fullName>
    </submittedName>
</protein>
<gene>
    <name evidence="3" type="ORF">APHMUC_1546</name>
</gene>
<dbReference type="Pfam" id="PF13637">
    <property type="entry name" value="Ank_4"/>
    <property type="match status" value="1"/>
</dbReference>
<name>A0A0F3NE44_ANAPH</name>
<evidence type="ECO:0000313" key="3">
    <source>
        <dbReference type="EMBL" id="KJV65169.1"/>
    </source>
</evidence>
<dbReference type="PATRIC" id="fig|1359152.3.peg.1619"/>
<dbReference type="SUPFAM" id="SSF48403">
    <property type="entry name" value="Ankyrin repeat"/>
    <property type="match status" value="1"/>
</dbReference>
<dbReference type="SMART" id="SM00248">
    <property type="entry name" value="ANK"/>
    <property type="match status" value="2"/>
</dbReference>
<sequence length="305" mass="33467">MLSVRSVFFTFIMSAVLHGQTGVAAHHNADYLMHKEDGVRVVSAGIARAGGTLFYDIAGDYGYSVSMIPVNLSKYVNLASAVSSKLYIENEDDQESSDKGEEDGVDSGAEEDAAKVSTDPGDGSLSGATDAEPEKKVVLEEQREDTQNYKRWKIRRPANPLTEATGQDLENSHMPSYQSVMDLYQNAFSCAGANDVTGLRAILHEITSYGKSKAFLLEELRTIEKDNLLLYAVKHDAVDAVRYLLWEGSDYNVTDKNGETPLHIAVSSGNMEMINLISEMQRGINLEAEKGETTDDVELYTSSNK</sequence>
<comment type="caution">
    <text evidence="3">The sequence shown here is derived from an EMBL/GenBank/DDBJ whole genome shotgun (WGS) entry which is preliminary data.</text>
</comment>
<dbReference type="Gene3D" id="1.25.40.20">
    <property type="entry name" value="Ankyrin repeat-containing domain"/>
    <property type="match status" value="1"/>
</dbReference>
<dbReference type="AlphaFoldDB" id="A0A0F3NE44"/>
<reference evidence="3 4" key="1">
    <citation type="submission" date="2015-02" db="EMBL/GenBank/DDBJ databases">
        <title>Genome Sequencing of Rickettsiales.</title>
        <authorList>
            <person name="Daugherty S.C."/>
            <person name="Su Q."/>
            <person name="Abolude K."/>
            <person name="Beier-Sexton M."/>
            <person name="Carlyon J.A."/>
            <person name="Carter R."/>
            <person name="Day N.P."/>
            <person name="Dumler S.J."/>
            <person name="Dyachenko V."/>
            <person name="Godinez A."/>
            <person name="Kurtti T.J."/>
            <person name="Lichay M."/>
            <person name="Mullins K.E."/>
            <person name="Ott S."/>
            <person name="Pappas-Brown V."/>
            <person name="Paris D.H."/>
            <person name="Patel P."/>
            <person name="Richards A.L."/>
            <person name="Sadzewicz L."/>
            <person name="Sears K."/>
            <person name="Seidman D."/>
            <person name="Sengamalay N."/>
            <person name="Stenos J."/>
            <person name="Tallon L.J."/>
            <person name="Vincent G."/>
            <person name="Fraser C.M."/>
            <person name="Munderloh U."/>
            <person name="Dunning-Hotopp J.C."/>
        </authorList>
    </citation>
    <scope>NUCLEOTIDE SEQUENCE [LARGE SCALE GENOMIC DNA]</scope>
    <source>
        <strain evidence="3 4">ApMUC09</strain>
    </source>
</reference>
<feature type="region of interest" description="Disordered" evidence="2">
    <location>
        <begin position="89"/>
        <end position="155"/>
    </location>
</feature>
<dbReference type="InterPro" id="IPR052457">
    <property type="entry name" value="Ankyrin-DD_containing_protein"/>
</dbReference>
<accession>A0A0F3NE44</accession>
<evidence type="ECO:0000256" key="1">
    <source>
        <dbReference type="PROSITE-ProRule" id="PRU00023"/>
    </source>
</evidence>
<dbReference type="PANTHER" id="PTHR24125">
    <property type="entry name" value="ANKYRIN REPEAT AND DEATH DOMAIN-CONTAINING PROTEIN"/>
    <property type="match status" value="1"/>
</dbReference>
<dbReference type="InterPro" id="IPR036770">
    <property type="entry name" value="Ankyrin_rpt-contain_sf"/>
</dbReference>
<dbReference type="PROSITE" id="PS50297">
    <property type="entry name" value="ANK_REP_REGION"/>
    <property type="match status" value="1"/>
</dbReference>
<feature type="repeat" description="ANK" evidence="1">
    <location>
        <begin position="224"/>
        <end position="256"/>
    </location>
</feature>
<evidence type="ECO:0000256" key="2">
    <source>
        <dbReference type="SAM" id="MobiDB-lite"/>
    </source>
</evidence>
<evidence type="ECO:0000313" key="4">
    <source>
        <dbReference type="Proteomes" id="UP000033441"/>
    </source>
</evidence>
<dbReference type="EMBL" id="LANV01000001">
    <property type="protein sequence ID" value="KJV65169.1"/>
    <property type="molecule type" value="Genomic_DNA"/>
</dbReference>
<feature type="compositionally biased region" description="Acidic residues" evidence="2">
    <location>
        <begin position="89"/>
        <end position="111"/>
    </location>
</feature>
<organism evidence="3 4">
    <name type="scientific">Anaplasma phagocytophilum str. ApMUC09</name>
    <dbReference type="NCBI Taxonomy" id="1359152"/>
    <lineage>
        <taxon>Bacteria</taxon>
        <taxon>Pseudomonadati</taxon>
        <taxon>Pseudomonadota</taxon>
        <taxon>Alphaproteobacteria</taxon>
        <taxon>Rickettsiales</taxon>
        <taxon>Anaplasmataceae</taxon>
        <taxon>Anaplasma</taxon>
        <taxon>phagocytophilum group</taxon>
    </lineage>
</organism>
<proteinExistence type="predicted"/>
<dbReference type="PANTHER" id="PTHR24125:SF5">
    <property type="entry name" value="ANKYRIN REPEAT PROTEIN"/>
    <property type="match status" value="1"/>
</dbReference>
<keyword evidence="1" id="KW-0040">ANK repeat</keyword>
<feature type="compositionally biased region" description="Basic and acidic residues" evidence="2">
    <location>
        <begin position="132"/>
        <end position="148"/>
    </location>
</feature>
<dbReference type="InterPro" id="IPR002110">
    <property type="entry name" value="Ankyrin_rpt"/>
</dbReference>